<protein>
    <submittedName>
        <fullName evidence="5">Uncharacterized protein</fullName>
    </submittedName>
</protein>
<feature type="signal peptide" evidence="2">
    <location>
        <begin position="1"/>
        <end position="17"/>
    </location>
</feature>
<dbReference type="Pfam" id="PF00534">
    <property type="entry name" value="Glycos_transf_1"/>
    <property type="match status" value="1"/>
</dbReference>
<evidence type="ECO:0000256" key="2">
    <source>
        <dbReference type="SAM" id="SignalP"/>
    </source>
</evidence>
<evidence type="ECO:0000313" key="5">
    <source>
        <dbReference type="EMBL" id="KAG8469460.1"/>
    </source>
</evidence>
<sequence length="546" mass="59289">MWRRAVLACALAHLAASAAPGLGARRAAPCRAGLGARCARCVAMPASPRDDEAPDAAPGGKAAKAAARIKVGLLVEPTPFTHVSGYANRFNEMLRFLRRSGTTDVSIVTPDDTDAAPSEAHGYPVTTVSGFRFPLYPLCLSIDPDCGAQRMVEEFRPALLHASSPSFLMAVALALKWLYKLPLMLSYHTHLPIYGREYLRAFNWFGWLEQAAWAFIRWYHNRADLTLTTSPQLAEELRQNGVKNVEVWPKGVDTIKFDPKFKSVEMRRRLGGIDPQSGAERPLLVYVGRVCETKRLQQLRHTLEHIPHAVLAIVGGGPSLPRFEAEFSDLVAAGRVVFTGMMKGGELSAAFASADVFVMPSDSETLGFVVLESMASGVPPVGVRAGGVPDLVDDGQTGLLAAPGDEGMADFTEKVRTLVDDRELRERIGIAARAEAERWSWEAATTMLRNDKYSKAIARHEKQMSAAGIDSGAVRPRKWHRAIVWLLTLSILARVGMQMVLEGFVQHLPVAMARAGAKAVWLGARAVCAPLWRLGAPRGASSASAP</sequence>
<feature type="domain" description="Glycosyltransferase subfamily 4-like N-terminal" evidence="4">
    <location>
        <begin position="84"/>
        <end position="254"/>
    </location>
</feature>
<dbReference type="Gene3D" id="3.40.50.2000">
    <property type="entry name" value="Glycogen Phosphorylase B"/>
    <property type="match status" value="2"/>
</dbReference>
<keyword evidence="2" id="KW-0732">Signal</keyword>
<dbReference type="OMA" id="ERVDLWQ"/>
<dbReference type="Proteomes" id="UP000751190">
    <property type="component" value="Unassembled WGS sequence"/>
</dbReference>
<evidence type="ECO:0000259" key="4">
    <source>
        <dbReference type="Pfam" id="PF13439"/>
    </source>
</evidence>
<dbReference type="InterPro" id="IPR050194">
    <property type="entry name" value="Glycosyltransferase_grp1"/>
</dbReference>
<gene>
    <name evidence="5" type="ORF">KFE25_005915</name>
</gene>
<dbReference type="GO" id="GO:0016757">
    <property type="term" value="F:glycosyltransferase activity"/>
    <property type="evidence" value="ECO:0007669"/>
    <property type="project" value="UniProtKB-KW"/>
</dbReference>
<feature type="chain" id="PRO_5035168762" evidence="2">
    <location>
        <begin position="18"/>
        <end position="546"/>
    </location>
</feature>
<evidence type="ECO:0000256" key="1">
    <source>
        <dbReference type="ARBA" id="ARBA00022676"/>
    </source>
</evidence>
<organism evidence="5 6">
    <name type="scientific">Diacronema lutheri</name>
    <name type="common">Unicellular marine alga</name>
    <name type="synonym">Monochrysis lutheri</name>
    <dbReference type="NCBI Taxonomy" id="2081491"/>
    <lineage>
        <taxon>Eukaryota</taxon>
        <taxon>Haptista</taxon>
        <taxon>Haptophyta</taxon>
        <taxon>Pavlovophyceae</taxon>
        <taxon>Pavlovales</taxon>
        <taxon>Pavlovaceae</taxon>
        <taxon>Diacronema</taxon>
    </lineage>
</organism>
<feature type="domain" description="Glycosyl transferase family 1" evidence="3">
    <location>
        <begin position="279"/>
        <end position="433"/>
    </location>
</feature>
<keyword evidence="1" id="KW-0328">Glycosyltransferase</keyword>
<dbReference type="InterPro" id="IPR028098">
    <property type="entry name" value="Glyco_trans_4-like_N"/>
</dbReference>
<accession>A0A8J6CGT3</accession>
<evidence type="ECO:0000313" key="6">
    <source>
        <dbReference type="Proteomes" id="UP000751190"/>
    </source>
</evidence>
<dbReference type="InterPro" id="IPR001296">
    <property type="entry name" value="Glyco_trans_1"/>
</dbReference>
<evidence type="ECO:0000259" key="3">
    <source>
        <dbReference type="Pfam" id="PF00534"/>
    </source>
</evidence>
<dbReference type="PANTHER" id="PTHR45947">
    <property type="entry name" value="SULFOQUINOVOSYL TRANSFERASE SQD2"/>
    <property type="match status" value="1"/>
</dbReference>
<dbReference type="CDD" id="cd03814">
    <property type="entry name" value="GT4-like"/>
    <property type="match status" value="1"/>
</dbReference>
<comment type="caution">
    <text evidence="5">The sequence shown here is derived from an EMBL/GenBank/DDBJ whole genome shotgun (WGS) entry which is preliminary data.</text>
</comment>
<dbReference type="SUPFAM" id="SSF53756">
    <property type="entry name" value="UDP-Glycosyltransferase/glycogen phosphorylase"/>
    <property type="match status" value="1"/>
</dbReference>
<dbReference type="AlphaFoldDB" id="A0A8J6CGT3"/>
<dbReference type="OrthoDB" id="443318at2759"/>
<name>A0A8J6CGT3_DIALT</name>
<dbReference type="Pfam" id="PF13439">
    <property type="entry name" value="Glyco_transf_4"/>
    <property type="match status" value="1"/>
</dbReference>
<keyword evidence="6" id="KW-1185">Reference proteome</keyword>
<reference evidence="5" key="1">
    <citation type="submission" date="2021-05" db="EMBL/GenBank/DDBJ databases">
        <title>The genome of the haptophyte Pavlova lutheri (Diacronema luteri, Pavlovales) - a model for lipid biosynthesis in eukaryotic algae.</title>
        <authorList>
            <person name="Hulatt C.J."/>
            <person name="Posewitz M.C."/>
        </authorList>
    </citation>
    <scope>NUCLEOTIDE SEQUENCE</scope>
    <source>
        <strain evidence="5">NIVA-4/92</strain>
    </source>
</reference>
<proteinExistence type="predicted"/>
<dbReference type="EMBL" id="JAGTXO010000002">
    <property type="protein sequence ID" value="KAG8469460.1"/>
    <property type="molecule type" value="Genomic_DNA"/>
</dbReference>
<keyword evidence="1" id="KW-0808">Transferase</keyword>
<dbReference type="PANTHER" id="PTHR45947:SF3">
    <property type="entry name" value="SULFOQUINOVOSYL TRANSFERASE SQD2"/>
    <property type="match status" value="1"/>
</dbReference>